<dbReference type="InterPro" id="IPR000999">
    <property type="entry name" value="RNase_III_dom"/>
</dbReference>
<sequence>MTTPNYMDKMKKAFTTPTSLDRELEPSPVMKESVTAVEKIVGYSFKNKRLLEEALTHSSFPWSTSYQRLEVLGDSVLNHAVTNYFFCMADRRKFNQDQITKLRSANAGNLKLARVAVSLGLYPYLRRFNTPVLDDKVKEFIEAVINGEDETGLVHKVLADIVESVAAAIYIDLKFDLDKLWMILKPLLEPIYTLEDLRGRPMAILYDFCLKNGWRLEIKLKPRDETENISIAGVYVDDVLVGSGSSKGNSNAKQNAAKEAVHKLSRSMVVNNGSFEGIPAGNDRSFRIEEAIQMLHVLCAKKRLPKPPEYKEFVLGPPHERKYLYSVKVVTSDGTVKSETGDEKSRKKYAMNSAAYKMFLSLQEYYNMINTIKSCRMINRKEADNMIDTTDRMINPKEAYRMIKTKESDCMIKTKESDSMLDYIDSLLDALGAKAYGVIISLLENETIGVNRGANPGLQFQEQEAPRRSSDYTESALYQRLEFIGGDAISKIRGLVELIVTLEDLQDEPQPVTMLFDLC</sequence>
<proteinExistence type="predicted"/>
<dbReference type="SMART" id="SM00535">
    <property type="entry name" value="RIBOc"/>
    <property type="match status" value="1"/>
</dbReference>
<dbReference type="GO" id="GO:0005634">
    <property type="term" value="C:nucleus"/>
    <property type="evidence" value="ECO:0007669"/>
    <property type="project" value="TreeGrafter"/>
</dbReference>
<keyword evidence="1" id="KW-0378">Hydrolase</keyword>
<dbReference type="Pfam" id="PF00035">
    <property type="entry name" value="dsrm"/>
    <property type="match status" value="2"/>
</dbReference>
<evidence type="ECO:0000313" key="7">
    <source>
        <dbReference type="Proteomes" id="UP000507245"/>
    </source>
</evidence>
<feature type="domain" description="DRBM" evidence="4">
    <location>
        <begin position="200"/>
        <end position="266"/>
    </location>
</feature>
<dbReference type="PANTHER" id="PTHR14950:SF80">
    <property type="entry name" value="RNASE III DOMAIN-CONTAINING PROTEIN"/>
    <property type="match status" value="1"/>
</dbReference>
<dbReference type="GO" id="GO:0030422">
    <property type="term" value="P:siRNA processing"/>
    <property type="evidence" value="ECO:0007669"/>
    <property type="project" value="TreeGrafter"/>
</dbReference>
<dbReference type="PROSITE" id="PS50137">
    <property type="entry name" value="DS_RBD"/>
    <property type="match status" value="1"/>
</dbReference>
<organism evidence="6 7">
    <name type="scientific">Prunus armeniaca</name>
    <name type="common">Apricot</name>
    <name type="synonym">Armeniaca vulgaris</name>
    <dbReference type="NCBI Taxonomy" id="36596"/>
    <lineage>
        <taxon>Eukaryota</taxon>
        <taxon>Viridiplantae</taxon>
        <taxon>Streptophyta</taxon>
        <taxon>Embryophyta</taxon>
        <taxon>Tracheophyta</taxon>
        <taxon>Spermatophyta</taxon>
        <taxon>Magnoliopsida</taxon>
        <taxon>eudicotyledons</taxon>
        <taxon>Gunneridae</taxon>
        <taxon>Pentapetalae</taxon>
        <taxon>rosids</taxon>
        <taxon>fabids</taxon>
        <taxon>Rosales</taxon>
        <taxon>Rosaceae</taxon>
        <taxon>Amygdaloideae</taxon>
        <taxon>Amygdaleae</taxon>
        <taxon>Prunus</taxon>
    </lineage>
</organism>
<dbReference type="PROSITE" id="PS50142">
    <property type="entry name" value="RNASE_3_2"/>
    <property type="match status" value="1"/>
</dbReference>
<dbReference type="GO" id="GO:0003723">
    <property type="term" value="F:RNA binding"/>
    <property type="evidence" value="ECO:0007669"/>
    <property type="project" value="UniProtKB-UniRule"/>
</dbReference>
<gene>
    <name evidence="6" type="ORF">ORAREDHAP_LOCUS27861</name>
</gene>
<feature type="domain" description="RNase III" evidence="5">
    <location>
        <begin position="34"/>
        <end position="174"/>
    </location>
</feature>
<dbReference type="SUPFAM" id="SSF54768">
    <property type="entry name" value="dsRNA-binding domain-like"/>
    <property type="match status" value="2"/>
</dbReference>
<dbReference type="CDD" id="cd00593">
    <property type="entry name" value="RIBOc"/>
    <property type="match status" value="1"/>
</dbReference>
<dbReference type="Proteomes" id="UP000507245">
    <property type="component" value="Unassembled WGS sequence"/>
</dbReference>
<dbReference type="GO" id="GO:0005737">
    <property type="term" value="C:cytoplasm"/>
    <property type="evidence" value="ECO:0007669"/>
    <property type="project" value="TreeGrafter"/>
</dbReference>
<dbReference type="EMBL" id="CAEKKB010000004">
    <property type="protein sequence ID" value="CAB4308424.1"/>
    <property type="molecule type" value="Genomic_DNA"/>
</dbReference>
<dbReference type="SUPFAM" id="SSF69065">
    <property type="entry name" value="RNase III domain-like"/>
    <property type="match status" value="1"/>
</dbReference>
<dbReference type="Gene3D" id="3.30.160.20">
    <property type="match status" value="2"/>
</dbReference>
<keyword evidence="2 3" id="KW-0694">RNA-binding</keyword>
<evidence type="ECO:0000259" key="4">
    <source>
        <dbReference type="PROSITE" id="PS50137"/>
    </source>
</evidence>
<dbReference type="Pfam" id="PF00636">
    <property type="entry name" value="Ribonuclease_3"/>
    <property type="match status" value="1"/>
</dbReference>
<accession>A0A6J5XBD7</accession>
<dbReference type="InterPro" id="IPR014720">
    <property type="entry name" value="dsRBD_dom"/>
</dbReference>
<dbReference type="PANTHER" id="PTHR14950">
    <property type="entry name" value="DICER-RELATED"/>
    <property type="match status" value="1"/>
</dbReference>
<evidence type="ECO:0000259" key="5">
    <source>
        <dbReference type="PROSITE" id="PS50142"/>
    </source>
</evidence>
<dbReference type="GO" id="GO:0004525">
    <property type="term" value="F:ribonuclease III activity"/>
    <property type="evidence" value="ECO:0007669"/>
    <property type="project" value="InterPro"/>
</dbReference>
<dbReference type="Gene3D" id="1.10.1520.10">
    <property type="entry name" value="Ribonuclease III domain"/>
    <property type="match status" value="1"/>
</dbReference>
<dbReference type="SMART" id="SM00358">
    <property type="entry name" value="DSRM"/>
    <property type="match status" value="2"/>
</dbReference>
<evidence type="ECO:0008006" key="8">
    <source>
        <dbReference type="Google" id="ProtNLM"/>
    </source>
</evidence>
<evidence type="ECO:0000256" key="2">
    <source>
        <dbReference type="ARBA" id="ARBA00022884"/>
    </source>
</evidence>
<dbReference type="AlphaFoldDB" id="A0A6J5XBD7"/>
<dbReference type="OrthoDB" id="416741at2759"/>
<evidence type="ECO:0000313" key="6">
    <source>
        <dbReference type="EMBL" id="CAB4308424.1"/>
    </source>
</evidence>
<keyword evidence="7" id="KW-1185">Reference proteome</keyword>
<name>A0A6J5XBD7_PRUAR</name>
<evidence type="ECO:0000256" key="3">
    <source>
        <dbReference type="PROSITE-ProRule" id="PRU00266"/>
    </source>
</evidence>
<protein>
    <recommendedName>
        <fullName evidence="8">RNase III domain-containing protein</fullName>
    </recommendedName>
</protein>
<evidence type="ECO:0000256" key="1">
    <source>
        <dbReference type="ARBA" id="ARBA00022801"/>
    </source>
</evidence>
<reference evidence="7" key="1">
    <citation type="journal article" date="2020" name="Genome Biol.">
        <title>Gamete binning: chromosome-level and haplotype-resolved genome assembly enabled by high-throughput single-cell sequencing of gamete genomes.</title>
        <authorList>
            <person name="Campoy J.A."/>
            <person name="Sun H."/>
            <person name="Goel M."/>
            <person name="Jiao W.-B."/>
            <person name="Folz-Donahue K."/>
            <person name="Wang N."/>
            <person name="Rubio M."/>
            <person name="Liu C."/>
            <person name="Kukat C."/>
            <person name="Ruiz D."/>
            <person name="Huettel B."/>
            <person name="Schneeberger K."/>
        </authorList>
    </citation>
    <scope>NUCLEOTIDE SEQUENCE [LARGE SCALE GENOMIC DNA]</scope>
    <source>
        <strain evidence="7">cv. Rojo Pasion</strain>
    </source>
</reference>
<dbReference type="InterPro" id="IPR036389">
    <property type="entry name" value="RNase_III_sf"/>
</dbReference>